<feature type="domain" description="Peptidase M6-like" evidence="2">
    <location>
        <begin position="276"/>
        <end position="329"/>
    </location>
</feature>
<comment type="caution">
    <text evidence="5">The sequence shown here is derived from an EMBL/GenBank/DDBJ whole genome shotgun (WGS) entry which is preliminary data.</text>
</comment>
<evidence type="ECO:0000256" key="1">
    <source>
        <dbReference type="SAM" id="SignalP"/>
    </source>
</evidence>
<dbReference type="Pfam" id="PF05547">
    <property type="entry name" value="Peptidase_M6"/>
    <property type="match status" value="1"/>
</dbReference>
<dbReference type="Pfam" id="PF22888">
    <property type="entry name" value="FIMAH"/>
    <property type="match status" value="1"/>
</dbReference>
<dbReference type="Pfam" id="PF23619">
    <property type="entry name" value="Ig_VWA7"/>
    <property type="match status" value="1"/>
</dbReference>
<protein>
    <submittedName>
        <fullName evidence="5">M6 family metalloprotease-like protein</fullName>
    </submittedName>
</protein>
<evidence type="ECO:0000313" key="5">
    <source>
        <dbReference type="EMBL" id="MBM7714883.1"/>
    </source>
</evidence>
<feature type="domain" description="FIMAH" evidence="3">
    <location>
        <begin position="661"/>
        <end position="741"/>
    </location>
</feature>
<sequence>MRRINSIFVVLGIFLLSVGLTSPVYAQQSGLDTFPEPVDSESWVLPEHMTWDDYRPVPGMDWNNANIQPERVLKGALVVVDFPDREFILSSEEGSEHHGNPINGNIPREEVPKYWEDSLNKPQPLNNHRTINEYWMENSFGKWSVDIDAFGPYRMDHNEFEYGMNEFGQQPFLPPDYTPKSTFRTEAMNKAKADMEASGEEYDFTFILHAGYDESGVWQEFGEMMFDGPESVSDEYGAPSEYPDMPNWAATRYVPWTSWVAAKGIWSHADIRNGISVQGENDGMGTFAHEFGHIMQLLDNYNNPYADPVSRTYSGPWELMSRGSFNGPGGPHTRWMVQPTLGGSAPSHHMLRNKIKQGFLTEGQYLNVNRDELADTGPVFADVLARAVPSGEQFGRSGIYGINIEMEDLTPPNSLRDDWRADMQRGAKWYDNYTLEVVDRVGFDSFIPDSGVLLAKTKNAESAPNIWVIDANPEDIDQVDFTRPNGEKAMYSKGDYRQLADALFKAGTADGVVSEYVDEHNRLHFYILDKKYDEDGVLSYRVAVRHLDGAGDYNRGVEAVKDKAEKAAPGKVATYHFNVTNSGDSADLYRLNAATEGGWNTMLQHEVIEVAAGQTVNVPVYVQVPEGQDSQTVLSFTAVSETDTNQAVTIQRVAGTNVTASDLVSLIQQFETGGEFANQEAAWALKNHMIAVERFEKQGENEKVLKHMGGFETLLNNQLKNQLISEKAGQALQIYADELIEKVGNE</sequence>
<dbReference type="InterPro" id="IPR057615">
    <property type="entry name" value="Ig_VWA7"/>
</dbReference>
<evidence type="ECO:0000259" key="3">
    <source>
        <dbReference type="Pfam" id="PF22888"/>
    </source>
</evidence>
<feature type="domain" description="VWA7 Ig-like" evidence="4">
    <location>
        <begin position="564"/>
        <end position="644"/>
    </location>
</feature>
<organism evidence="5 6">
    <name type="scientific">Siminovitchia thermophila</name>
    <dbReference type="NCBI Taxonomy" id="1245522"/>
    <lineage>
        <taxon>Bacteria</taxon>
        <taxon>Bacillati</taxon>
        <taxon>Bacillota</taxon>
        <taxon>Bacilli</taxon>
        <taxon>Bacillales</taxon>
        <taxon>Bacillaceae</taxon>
        <taxon>Siminovitchia</taxon>
    </lineage>
</organism>
<keyword evidence="6" id="KW-1185">Reference proteome</keyword>
<dbReference type="Proteomes" id="UP000823485">
    <property type="component" value="Unassembled WGS sequence"/>
</dbReference>
<dbReference type="InterPro" id="IPR054470">
    <property type="entry name" value="FIMAH_dom"/>
</dbReference>
<evidence type="ECO:0000313" key="6">
    <source>
        <dbReference type="Proteomes" id="UP000823485"/>
    </source>
</evidence>
<name>A0ABS2R7P8_9BACI</name>
<dbReference type="NCBIfam" id="TIGR03296">
    <property type="entry name" value="M6dom_TIGR03296"/>
    <property type="match status" value="1"/>
</dbReference>
<dbReference type="Gene3D" id="2.60.40.10">
    <property type="entry name" value="Immunoglobulins"/>
    <property type="match status" value="1"/>
</dbReference>
<keyword evidence="1" id="KW-0732">Signal</keyword>
<gene>
    <name evidence="5" type="ORF">JOC94_001855</name>
</gene>
<dbReference type="EMBL" id="JAFBFH010000010">
    <property type="protein sequence ID" value="MBM7714883.1"/>
    <property type="molecule type" value="Genomic_DNA"/>
</dbReference>
<accession>A0ABS2R7P8</accession>
<feature type="chain" id="PRO_5047447217" evidence="1">
    <location>
        <begin position="27"/>
        <end position="746"/>
    </location>
</feature>
<dbReference type="SUPFAM" id="SSF55486">
    <property type="entry name" value="Metalloproteases ('zincins'), catalytic domain"/>
    <property type="match status" value="1"/>
</dbReference>
<dbReference type="InterPro" id="IPR008757">
    <property type="entry name" value="Peptidase_M6-like_domain"/>
</dbReference>
<reference evidence="5 6" key="1">
    <citation type="submission" date="2021-01" db="EMBL/GenBank/DDBJ databases">
        <title>Genomic Encyclopedia of Type Strains, Phase IV (KMG-IV): sequencing the most valuable type-strain genomes for metagenomic binning, comparative biology and taxonomic classification.</title>
        <authorList>
            <person name="Goeker M."/>
        </authorList>
    </citation>
    <scope>NUCLEOTIDE SEQUENCE [LARGE SCALE GENOMIC DNA]</scope>
    <source>
        <strain evidence="5 6">DSM 105453</strain>
    </source>
</reference>
<evidence type="ECO:0000259" key="2">
    <source>
        <dbReference type="Pfam" id="PF05547"/>
    </source>
</evidence>
<dbReference type="InterPro" id="IPR013783">
    <property type="entry name" value="Ig-like_fold"/>
</dbReference>
<dbReference type="RefSeq" id="WP_205179091.1">
    <property type="nucleotide sequence ID" value="NZ_JAFBFH010000010.1"/>
</dbReference>
<evidence type="ECO:0000259" key="4">
    <source>
        <dbReference type="Pfam" id="PF23619"/>
    </source>
</evidence>
<feature type="signal peptide" evidence="1">
    <location>
        <begin position="1"/>
        <end position="26"/>
    </location>
</feature>
<proteinExistence type="predicted"/>